<dbReference type="InterPro" id="IPR036058">
    <property type="entry name" value="Kazal_dom_sf"/>
</dbReference>
<protein>
    <submittedName>
        <fullName evidence="3">DPGN-like protein</fullName>
    </submittedName>
</protein>
<dbReference type="EMBL" id="CP111017">
    <property type="protein sequence ID" value="WAR06978.1"/>
    <property type="molecule type" value="Genomic_DNA"/>
</dbReference>
<evidence type="ECO:0000313" key="3">
    <source>
        <dbReference type="EMBL" id="WAR06978.1"/>
    </source>
</evidence>
<proteinExistence type="predicted"/>
<reference evidence="3" key="1">
    <citation type="submission" date="2022-11" db="EMBL/GenBank/DDBJ databases">
        <title>Centuries of genome instability and evolution in soft-shell clam transmissible cancer (bioRxiv).</title>
        <authorList>
            <person name="Hart S.F.M."/>
            <person name="Yonemitsu M.A."/>
            <person name="Giersch R.M."/>
            <person name="Beal B.F."/>
            <person name="Arriagada G."/>
            <person name="Davis B.W."/>
            <person name="Ostrander E.A."/>
            <person name="Goff S.P."/>
            <person name="Metzger M.J."/>
        </authorList>
    </citation>
    <scope>NUCLEOTIDE SEQUENCE</scope>
    <source>
        <strain evidence="3">MELC-2E11</strain>
        <tissue evidence="3">Siphon/mantle</tissue>
    </source>
</reference>
<feature type="chain" id="PRO_5047509400" evidence="1">
    <location>
        <begin position="21"/>
        <end position="98"/>
    </location>
</feature>
<evidence type="ECO:0000256" key="1">
    <source>
        <dbReference type="SAM" id="SignalP"/>
    </source>
</evidence>
<organism evidence="3 4">
    <name type="scientific">Mya arenaria</name>
    <name type="common">Soft-shell clam</name>
    <dbReference type="NCBI Taxonomy" id="6604"/>
    <lineage>
        <taxon>Eukaryota</taxon>
        <taxon>Metazoa</taxon>
        <taxon>Spiralia</taxon>
        <taxon>Lophotrochozoa</taxon>
        <taxon>Mollusca</taxon>
        <taxon>Bivalvia</taxon>
        <taxon>Autobranchia</taxon>
        <taxon>Heteroconchia</taxon>
        <taxon>Euheterodonta</taxon>
        <taxon>Imparidentia</taxon>
        <taxon>Neoheterodontei</taxon>
        <taxon>Myida</taxon>
        <taxon>Myoidea</taxon>
        <taxon>Myidae</taxon>
        <taxon>Mya</taxon>
    </lineage>
</organism>
<accession>A0ABY7EAB5</accession>
<evidence type="ECO:0000313" key="4">
    <source>
        <dbReference type="Proteomes" id="UP001164746"/>
    </source>
</evidence>
<name>A0ABY7EAB5_MYAAR</name>
<gene>
    <name evidence="3" type="ORF">MAR_016936</name>
</gene>
<feature type="non-terminal residue" evidence="3">
    <location>
        <position position="1"/>
    </location>
</feature>
<dbReference type="Pfam" id="PF07648">
    <property type="entry name" value="Kazal_2"/>
    <property type="match status" value="1"/>
</dbReference>
<evidence type="ECO:0000259" key="2">
    <source>
        <dbReference type="PROSITE" id="PS51465"/>
    </source>
</evidence>
<dbReference type="Gene3D" id="3.30.60.30">
    <property type="match status" value="1"/>
</dbReference>
<dbReference type="PROSITE" id="PS51465">
    <property type="entry name" value="KAZAL_2"/>
    <property type="match status" value="1"/>
</dbReference>
<keyword evidence="1" id="KW-0732">Signal</keyword>
<feature type="signal peptide" evidence="1">
    <location>
        <begin position="1"/>
        <end position="20"/>
    </location>
</feature>
<dbReference type="SMART" id="SM00280">
    <property type="entry name" value="KAZAL"/>
    <property type="match status" value="1"/>
</dbReference>
<feature type="domain" description="Kazal-like" evidence="2">
    <location>
        <begin position="14"/>
        <end position="60"/>
    </location>
</feature>
<dbReference type="Proteomes" id="UP001164746">
    <property type="component" value="Chromosome 6"/>
</dbReference>
<sequence>MKNFLRLSIIIGGLFIAVRCDCSCHDEWKPVCGEDGSTYGNACSLACSGVQMKHAGECISRRKRSFYAYDECECPKSMSALCATTAVTTSAPVLSIQK</sequence>
<keyword evidence="4" id="KW-1185">Reference proteome</keyword>
<dbReference type="SUPFAM" id="SSF100895">
    <property type="entry name" value="Kazal-type serine protease inhibitors"/>
    <property type="match status" value="1"/>
</dbReference>
<dbReference type="PROSITE" id="PS00282">
    <property type="entry name" value="KAZAL_1"/>
    <property type="match status" value="1"/>
</dbReference>
<dbReference type="InterPro" id="IPR002350">
    <property type="entry name" value="Kazal_dom"/>
</dbReference>